<dbReference type="Proteomes" id="UP000279236">
    <property type="component" value="Unassembled WGS sequence"/>
</dbReference>
<keyword evidence="5" id="KW-0539">Nucleus</keyword>
<dbReference type="GeneID" id="39593825"/>
<dbReference type="PANTHER" id="PTHR31845">
    <property type="entry name" value="FINGER DOMAIN PROTEIN, PUTATIVE-RELATED"/>
    <property type="match status" value="1"/>
</dbReference>
<dbReference type="InterPro" id="IPR051089">
    <property type="entry name" value="prtT"/>
</dbReference>
<protein>
    <recommendedName>
        <fullName evidence="7">Zn(2)-C6 fungal-type domain-containing protein</fullName>
    </recommendedName>
</protein>
<accession>A0A427XL87</accession>
<dbReference type="CDD" id="cd00067">
    <property type="entry name" value="GAL4"/>
    <property type="match status" value="1"/>
</dbReference>
<dbReference type="PROSITE" id="PS50048">
    <property type="entry name" value="ZN2_CY6_FUNGAL_2"/>
    <property type="match status" value="1"/>
</dbReference>
<keyword evidence="3" id="KW-0238">DNA-binding</keyword>
<evidence type="ECO:0000256" key="4">
    <source>
        <dbReference type="ARBA" id="ARBA00023163"/>
    </source>
</evidence>
<dbReference type="SMART" id="SM00066">
    <property type="entry name" value="GAL4"/>
    <property type="match status" value="1"/>
</dbReference>
<evidence type="ECO:0000256" key="2">
    <source>
        <dbReference type="ARBA" id="ARBA00023015"/>
    </source>
</evidence>
<evidence type="ECO:0000256" key="5">
    <source>
        <dbReference type="ARBA" id="ARBA00023242"/>
    </source>
</evidence>
<dbReference type="PROSITE" id="PS00463">
    <property type="entry name" value="ZN2_CY6_FUNGAL_1"/>
    <property type="match status" value="1"/>
</dbReference>
<evidence type="ECO:0000313" key="8">
    <source>
        <dbReference type="EMBL" id="RSH79630.1"/>
    </source>
</evidence>
<keyword evidence="9" id="KW-1185">Reference proteome</keyword>
<evidence type="ECO:0000256" key="6">
    <source>
        <dbReference type="SAM" id="MobiDB-lite"/>
    </source>
</evidence>
<dbReference type="CDD" id="cd12148">
    <property type="entry name" value="fungal_TF_MHR"/>
    <property type="match status" value="1"/>
</dbReference>
<feature type="domain" description="Zn(2)-C6 fungal-type" evidence="7">
    <location>
        <begin position="29"/>
        <end position="60"/>
    </location>
</feature>
<dbReference type="GO" id="GO:0000976">
    <property type="term" value="F:transcription cis-regulatory region binding"/>
    <property type="evidence" value="ECO:0007669"/>
    <property type="project" value="TreeGrafter"/>
</dbReference>
<dbReference type="EMBL" id="RSCE01000009">
    <property type="protein sequence ID" value="RSH79630.1"/>
    <property type="molecule type" value="Genomic_DNA"/>
</dbReference>
<evidence type="ECO:0000256" key="3">
    <source>
        <dbReference type="ARBA" id="ARBA00023125"/>
    </source>
</evidence>
<evidence type="ECO:0000256" key="1">
    <source>
        <dbReference type="ARBA" id="ARBA00004123"/>
    </source>
</evidence>
<organism evidence="8 9">
    <name type="scientific">Apiotrichum porosum</name>
    <dbReference type="NCBI Taxonomy" id="105984"/>
    <lineage>
        <taxon>Eukaryota</taxon>
        <taxon>Fungi</taxon>
        <taxon>Dikarya</taxon>
        <taxon>Basidiomycota</taxon>
        <taxon>Agaricomycotina</taxon>
        <taxon>Tremellomycetes</taxon>
        <taxon>Trichosporonales</taxon>
        <taxon>Trichosporonaceae</taxon>
        <taxon>Apiotrichum</taxon>
    </lineage>
</organism>
<dbReference type="InterPro" id="IPR001138">
    <property type="entry name" value="Zn2Cys6_DnaBD"/>
</dbReference>
<dbReference type="Pfam" id="PF00172">
    <property type="entry name" value="Zn_clus"/>
    <property type="match status" value="1"/>
</dbReference>
<keyword evidence="4" id="KW-0804">Transcription</keyword>
<feature type="region of interest" description="Disordered" evidence="6">
    <location>
        <begin position="1"/>
        <end position="24"/>
    </location>
</feature>
<dbReference type="AlphaFoldDB" id="A0A427XL87"/>
<evidence type="ECO:0000259" key="7">
    <source>
        <dbReference type="PROSITE" id="PS50048"/>
    </source>
</evidence>
<dbReference type="PANTHER" id="PTHR31845:SF17">
    <property type="entry name" value="ZN(II)2CYS6 TRANSCRIPTION FACTOR (EUROFUNG)"/>
    <property type="match status" value="1"/>
</dbReference>
<dbReference type="GO" id="GO:0000981">
    <property type="term" value="F:DNA-binding transcription factor activity, RNA polymerase II-specific"/>
    <property type="evidence" value="ECO:0007669"/>
    <property type="project" value="InterPro"/>
</dbReference>
<proteinExistence type="predicted"/>
<comment type="caution">
    <text evidence="8">The sequence shown here is derived from an EMBL/GenBank/DDBJ whole genome shotgun (WGS) entry which is preliminary data.</text>
</comment>
<comment type="subcellular location">
    <subcellularLocation>
        <location evidence="1">Nucleus</location>
    </subcellularLocation>
</comment>
<dbReference type="RefSeq" id="XP_028474739.1">
    <property type="nucleotide sequence ID" value="XM_028624571.1"/>
</dbReference>
<sequence>MATSDDGRLVTQPEDQPADSTSLDLPRRACDECRRMKIRCINKENPPCYRCRSMKLTCEFNAGPAISRGGVEQTEALKSTNSRLQALEDNMGGVTQKLDDISTALHRIAALCPPIAPPSAAVTEPTFSPHSSTSIGSASSAAFGMSDLAIPPANRPTMRTSSLSASVSAGMLLRDEDDTEGHDPVEMAMTFEPFRQLTRLEEERRLAADGCSPGDSVRAKRKRSEAEPDDMSLDRGPIRDRGYSLANQRDPVSLGYCSEQEAKTLFDAFFKHAHPFLPILDPRVDTWESLRRRSPFVVTAILWVALRARDGCRQQSALTQQCKDLAEMMGEFWYTSLAADPVARFTLFSPIATLETVQGLTLLTAWGEHGWRTCCHAMALAVDMRLYRCLQHLQETRLNSPREECMSERQQQVVAGARLWLAVTKQSYEMSYNHALPVQFADAGNERTMFKREFLDHPLSNVYDSRLVVSCEILEVRECIFRPYARAGSCGVEEMDSMLRKVNKGLDTVYSYWLDYYRENKNHFLVNELGSQKAYTTVFSNSVAWYGVRTKNDVVLLSAERREWLASAMRSAAYALSSIGGGKQQKDSEYGNHNFHVVIVVTALYLIRMIELLPDVCNRYEVSLDMDKLLLKLPDYPAHPFGDLLSASVAKSRRDGVLPFTVDSDEVAAITPNLAEAWPTDTIPWMSEGNIQDADLGSFANAISSATWPTDFELWISGLGDA</sequence>
<dbReference type="GO" id="GO:0008270">
    <property type="term" value="F:zinc ion binding"/>
    <property type="evidence" value="ECO:0007669"/>
    <property type="project" value="InterPro"/>
</dbReference>
<dbReference type="SUPFAM" id="SSF57701">
    <property type="entry name" value="Zn2/Cys6 DNA-binding domain"/>
    <property type="match status" value="1"/>
</dbReference>
<keyword evidence="2" id="KW-0805">Transcription regulation</keyword>
<dbReference type="OrthoDB" id="4454541at2759"/>
<feature type="region of interest" description="Disordered" evidence="6">
    <location>
        <begin position="205"/>
        <end position="242"/>
    </location>
</feature>
<evidence type="ECO:0000313" key="9">
    <source>
        <dbReference type="Proteomes" id="UP000279236"/>
    </source>
</evidence>
<feature type="compositionally biased region" description="Basic and acidic residues" evidence="6">
    <location>
        <begin position="232"/>
        <end position="242"/>
    </location>
</feature>
<dbReference type="InterPro" id="IPR036864">
    <property type="entry name" value="Zn2-C6_fun-type_DNA-bd_sf"/>
</dbReference>
<gene>
    <name evidence="8" type="ORF">EHS24_009282</name>
</gene>
<reference evidence="8 9" key="1">
    <citation type="submission" date="2018-11" db="EMBL/GenBank/DDBJ databases">
        <title>Genome sequence of Apiotrichum porosum DSM 27194.</title>
        <authorList>
            <person name="Aliyu H."/>
            <person name="Gorte O."/>
            <person name="Ochsenreither K."/>
        </authorList>
    </citation>
    <scope>NUCLEOTIDE SEQUENCE [LARGE SCALE GENOMIC DNA]</scope>
    <source>
        <strain evidence="8 9">DSM 27194</strain>
    </source>
</reference>
<dbReference type="Gene3D" id="4.10.240.10">
    <property type="entry name" value="Zn(2)-C6 fungal-type DNA-binding domain"/>
    <property type="match status" value="1"/>
</dbReference>
<dbReference type="GO" id="GO:0005634">
    <property type="term" value="C:nucleus"/>
    <property type="evidence" value="ECO:0007669"/>
    <property type="project" value="UniProtKB-SubCell"/>
</dbReference>
<name>A0A427XL87_9TREE</name>